<protein>
    <submittedName>
        <fullName evidence="2">Uncharacterized protein</fullName>
    </submittedName>
</protein>
<dbReference type="Proteomes" id="UP000191806">
    <property type="component" value="Plasmid pJM1E"/>
</dbReference>
<keyword evidence="1" id="KW-0472">Membrane</keyword>
<keyword evidence="1" id="KW-0812">Transmembrane</keyword>
<dbReference type="EMBL" id="CP121224">
    <property type="protein sequence ID" value="WMF94226.1"/>
    <property type="molecule type" value="Genomic_DNA"/>
</dbReference>
<gene>
    <name evidence="2" type="ORF">LLJM1_05550</name>
</gene>
<proteinExistence type="predicted"/>
<sequence>MYKAGVAGVAGVAGGAMLPETGVAGDFLKIIGVILLLILIALEVYLKMFKSKAQ</sequence>
<geneLocation type="plasmid" evidence="2 3">
    <name>pJM1E</name>
</geneLocation>
<keyword evidence="1" id="KW-1133">Transmembrane helix</keyword>
<evidence type="ECO:0000313" key="2">
    <source>
        <dbReference type="EMBL" id="WMF94226.1"/>
    </source>
</evidence>
<name>A0AAF0NZN6_LACLC</name>
<feature type="transmembrane region" description="Helical" evidence="1">
    <location>
        <begin position="27"/>
        <end position="46"/>
    </location>
</feature>
<accession>A0AAF0NZN6</accession>
<evidence type="ECO:0000313" key="3">
    <source>
        <dbReference type="Proteomes" id="UP000191806"/>
    </source>
</evidence>
<organism evidence="2 3">
    <name type="scientific">Lactococcus lactis subsp. cremoris</name>
    <name type="common">Streptococcus cremoris</name>
    <dbReference type="NCBI Taxonomy" id="1359"/>
    <lineage>
        <taxon>Bacteria</taxon>
        <taxon>Bacillati</taxon>
        <taxon>Bacillota</taxon>
        <taxon>Bacilli</taxon>
        <taxon>Lactobacillales</taxon>
        <taxon>Streptococcaceae</taxon>
        <taxon>Lactococcus</taxon>
    </lineage>
</organism>
<evidence type="ECO:0000256" key="1">
    <source>
        <dbReference type="SAM" id="Phobius"/>
    </source>
</evidence>
<dbReference type="AlphaFoldDB" id="A0AAF0NZN6"/>
<reference evidence="2" key="1">
    <citation type="submission" date="2023-03" db="EMBL/GenBank/DDBJ databases">
        <title>Lactococcal genome sequencing project.</title>
        <authorList>
            <person name="McDonnell B."/>
        </authorList>
    </citation>
    <scope>NUCLEOTIDE SEQUENCE</scope>
    <source>
        <strain evidence="2">JM1</strain>
        <plasmid evidence="2">pJM1E</plasmid>
    </source>
</reference>
<dbReference type="RefSeq" id="WP_021164892.1">
    <property type="nucleotide sequence ID" value="NZ_CP068701.2"/>
</dbReference>
<keyword evidence="2" id="KW-0614">Plasmid</keyword>